<proteinExistence type="predicted"/>
<dbReference type="InterPro" id="IPR027272">
    <property type="entry name" value="Piezo"/>
</dbReference>
<feature type="transmembrane region" description="Helical" evidence="1">
    <location>
        <begin position="61"/>
        <end position="80"/>
    </location>
</feature>
<dbReference type="Proteomes" id="UP001209878">
    <property type="component" value="Unassembled WGS sequence"/>
</dbReference>
<accession>A0AAD9NNZ4</accession>
<feature type="transmembrane region" description="Helical" evidence="1">
    <location>
        <begin position="237"/>
        <end position="255"/>
    </location>
</feature>
<feature type="domain" description="Piezo TM25-28" evidence="2">
    <location>
        <begin position="280"/>
        <end position="351"/>
    </location>
</feature>
<dbReference type="PANTHER" id="PTHR47049:SF2">
    <property type="entry name" value="PIEZO-TYPE MECHANOSENSITIVE ION CHANNEL HOMOLOG"/>
    <property type="match status" value="1"/>
</dbReference>
<keyword evidence="1" id="KW-0472">Membrane</keyword>
<dbReference type="GO" id="GO:0016020">
    <property type="term" value="C:membrane"/>
    <property type="evidence" value="ECO:0007669"/>
    <property type="project" value="InterPro"/>
</dbReference>
<reference evidence="3" key="1">
    <citation type="journal article" date="2023" name="Mol. Biol. Evol.">
        <title>Third-Generation Sequencing Reveals the Adaptive Role of the Epigenome in Three Deep-Sea Polychaetes.</title>
        <authorList>
            <person name="Perez M."/>
            <person name="Aroh O."/>
            <person name="Sun Y."/>
            <person name="Lan Y."/>
            <person name="Juniper S.K."/>
            <person name="Young C.R."/>
            <person name="Angers B."/>
            <person name="Qian P.Y."/>
        </authorList>
    </citation>
    <scope>NUCLEOTIDE SEQUENCE</scope>
    <source>
        <strain evidence="3">R07B-5</strain>
    </source>
</reference>
<protein>
    <recommendedName>
        <fullName evidence="2">Piezo TM25-28 domain-containing protein</fullName>
    </recommendedName>
</protein>
<dbReference type="GO" id="GO:0008381">
    <property type="term" value="F:mechanosensitive monoatomic ion channel activity"/>
    <property type="evidence" value="ECO:0007669"/>
    <property type="project" value="InterPro"/>
</dbReference>
<feature type="transmembrane region" description="Helical" evidence="1">
    <location>
        <begin position="27"/>
        <end position="55"/>
    </location>
</feature>
<feature type="transmembrane region" description="Helical" evidence="1">
    <location>
        <begin position="326"/>
        <end position="347"/>
    </location>
</feature>
<keyword evidence="1" id="KW-1133">Transmembrane helix</keyword>
<evidence type="ECO:0000313" key="3">
    <source>
        <dbReference type="EMBL" id="KAK2175433.1"/>
    </source>
</evidence>
<comment type="caution">
    <text evidence="3">The sequence shown here is derived from an EMBL/GenBank/DDBJ whole genome shotgun (WGS) entry which is preliminary data.</text>
</comment>
<feature type="transmembrane region" description="Helical" evidence="1">
    <location>
        <begin position="302"/>
        <end position="320"/>
    </location>
</feature>
<keyword evidence="1" id="KW-0812">Transmembrane</keyword>
<dbReference type="EMBL" id="JAODUO010000731">
    <property type="protein sequence ID" value="KAK2175433.1"/>
    <property type="molecule type" value="Genomic_DNA"/>
</dbReference>
<organism evidence="3 4">
    <name type="scientific">Ridgeia piscesae</name>
    <name type="common">Tubeworm</name>
    <dbReference type="NCBI Taxonomy" id="27915"/>
    <lineage>
        <taxon>Eukaryota</taxon>
        <taxon>Metazoa</taxon>
        <taxon>Spiralia</taxon>
        <taxon>Lophotrochozoa</taxon>
        <taxon>Annelida</taxon>
        <taxon>Polychaeta</taxon>
        <taxon>Sedentaria</taxon>
        <taxon>Canalipalpata</taxon>
        <taxon>Sabellida</taxon>
        <taxon>Siboglinidae</taxon>
        <taxon>Ridgeia</taxon>
    </lineage>
</organism>
<dbReference type="Pfam" id="PF15917">
    <property type="entry name" value="Piezo_TM25-28"/>
    <property type="match status" value="1"/>
</dbReference>
<evidence type="ECO:0000313" key="4">
    <source>
        <dbReference type="Proteomes" id="UP001209878"/>
    </source>
</evidence>
<evidence type="ECO:0000256" key="1">
    <source>
        <dbReference type="SAM" id="Phobius"/>
    </source>
</evidence>
<name>A0AAD9NNZ4_RIDPI</name>
<dbReference type="AlphaFoldDB" id="A0AAD9NNZ4"/>
<feature type="transmembrane region" description="Helical" evidence="1">
    <location>
        <begin position="208"/>
        <end position="231"/>
    </location>
</feature>
<dbReference type="PANTHER" id="PTHR47049">
    <property type="entry name" value="PIEZO-TYPE MECHANOSENSITIVE ION CHANNEL HOMOLOG"/>
    <property type="match status" value="1"/>
</dbReference>
<evidence type="ECO:0000259" key="2">
    <source>
        <dbReference type="Pfam" id="PF15917"/>
    </source>
</evidence>
<dbReference type="InterPro" id="IPR031805">
    <property type="entry name" value="Piezo_TM25-28"/>
</dbReference>
<gene>
    <name evidence="3" type="ORF">NP493_733g01026</name>
</gene>
<sequence length="356" mass="40638">MATIFVDVQHTCSDIAWRFTQVHIHKVVMLIAFICFAIYEVSASHTVIVLVLVLFDLPFHHLQRATSHVCLIFVSSLILAKTVYQLQIIREGFFLCGSVDINAVDFGVLLMLLFESVVIVHQAQFYDDGSNDIPPVGIVFPYVNRRAADRDVLHCVKFFINYGFYKFGLEICYSVAAINMVCHLDYYSVVYGITVGTLLCMNRKRSAYVWPIHISLFIVTLILQCIAVLGLPLHQCFGDYIYLLCLCQHLYVFMIEAKPQLLDSYGGGSNVNICIHKTLVKQVNPVVDFMSNQSTMLDYMQLYVFKNMFWVSMCCVFLSGASEVSLLSVGLYFGCFIWLWVGPYCFIRSTRRLQNL</sequence>
<keyword evidence="4" id="KW-1185">Reference proteome</keyword>